<gene>
    <name evidence="2" type="ORF">K491DRAFT_697692</name>
</gene>
<proteinExistence type="predicted"/>
<protein>
    <submittedName>
        <fullName evidence="2">Uncharacterized protein</fullName>
    </submittedName>
</protein>
<name>A0A6A6SQ02_9PLEO</name>
<sequence>MIRCRPADRWHPINDTNNGHDQSLRRVLVTRAIVLRYSDSYSGLRASVVNILYKPEVCFI</sequence>
<feature type="compositionally biased region" description="Basic and acidic residues" evidence="1">
    <location>
        <begin position="1"/>
        <end position="12"/>
    </location>
</feature>
<accession>A0A6A6SQ02</accession>
<feature type="region of interest" description="Disordered" evidence="1">
    <location>
        <begin position="1"/>
        <end position="20"/>
    </location>
</feature>
<dbReference type="EMBL" id="MU004473">
    <property type="protein sequence ID" value="KAF2649925.1"/>
    <property type="molecule type" value="Genomic_DNA"/>
</dbReference>
<keyword evidence="3" id="KW-1185">Reference proteome</keyword>
<dbReference type="AlphaFoldDB" id="A0A6A6SQ02"/>
<evidence type="ECO:0000313" key="3">
    <source>
        <dbReference type="Proteomes" id="UP000799324"/>
    </source>
</evidence>
<evidence type="ECO:0000256" key="1">
    <source>
        <dbReference type="SAM" id="MobiDB-lite"/>
    </source>
</evidence>
<reference evidence="2" key="1">
    <citation type="journal article" date="2020" name="Stud. Mycol.">
        <title>101 Dothideomycetes genomes: a test case for predicting lifestyles and emergence of pathogens.</title>
        <authorList>
            <person name="Haridas S."/>
            <person name="Albert R."/>
            <person name="Binder M."/>
            <person name="Bloem J."/>
            <person name="Labutti K."/>
            <person name="Salamov A."/>
            <person name="Andreopoulos B."/>
            <person name="Baker S."/>
            <person name="Barry K."/>
            <person name="Bills G."/>
            <person name="Bluhm B."/>
            <person name="Cannon C."/>
            <person name="Castanera R."/>
            <person name="Culley D."/>
            <person name="Daum C."/>
            <person name="Ezra D."/>
            <person name="Gonzalez J."/>
            <person name="Henrissat B."/>
            <person name="Kuo A."/>
            <person name="Liang C."/>
            <person name="Lipzen A."/>
            <person name="Lutzoni F."/>
            <person name="Magnuson J."/>
            <person name="Mondo S."/>
            <person name="Nolan M."/>
            <person name="Ohm R."/>
            <person name="Pangilinan J."/>
            <person name="Park H.-J."/>
            <person name="Ramirez L."/>
            <person name="Alfaro M."/>
            <person name="Sun H."/>
            <person name="Tritt A."/>
            <person name="Yoshinaga Y."/>
            <person name="Zwiers L.-H."/>
            <person name="Turgeon B."/>
            <person name="Goodwin S."/>
            <person name="Spatafora J."/>
            <person name="Crous P."/>
            <person name="Grigoriev I."/>
        </authorList>
    </citation>
    <scope>NUCLEOTIDE SEQUENCE</scope>
    <source>
        <strain evidence="2">CBS 122681</strain>
    </source>
</reference>
<dbReference type="Proteomes" id="UP000799324">
    <property type="component" value="Unassembled WGS sequence"/>
</dbReference>
<evidence type="ECO:0000313" key="2">
    <source>
        <dbReference type="EMBL" id="KAF2649925.1"/>
    </source>
</evidence>
<organism evidence="2 3">
    <name type="scientific">Lophiostoma macrostomum CBS 122681</name>
    <dbReference type="NCBI Taxonomy" id="1314788"/>
    <lineage>
        <taxon>Eukaryota</taxon>
        <taxon>Fungi</taxon>
        <taxon>Dikarya</taxon>
        <taxon>Ascomycota</taxon>
        <taxon>Pezizomycotina</taxon>
        <taxon>Dothideomycetes</taxon>
        <taxon>Pleosporomycetidae</taxon>
        <taxon>Pleosporales</taxon>
        <taxon>Lophiostomataceae</taxon>
        <taxon>Lophiostoma</taxon>
    </lineage>
</organism>